<dbReference type="OrthoDB" id="9806233at2"/>
<dbReference type="Pfam" id="PF06439">
    <property type="entry name" value="3keto-disac_hyd"/>
    <property type="match status" value="2"/>
</dbReference>
<comment type="caution">
    <text evidence="3">The sequence shown here is derived from an EMBL/GenBank/DDBJ whole genome shotgun (WGS) entry which is preliminary data.</text>
</comment>
<evidence type="ECO:0000313" key="4">
    <source>
        <dbReference type="Proteomes" id="UP000435036"/>
    </source>
</evidence>
<feature type="domain" description="3-keto-alpha-glucoside-1,2-lyase/3-keto-2-hydroxy-glucal hydratase" evidence="2">
    <location>
        <begin position="726"/>
        <end position="924"/>
    </location>
</feature>
<reference evidence="3 4" key="1">
    <citation type="submission" date="2019-12" db="EMBL/GenBank/DDBJ databases">
        <authorList>
            <person name="Dong K."/>
        </authorList>
    </citation>
    <scope>NUCLEOTIDE SEQUENCE [LARGE SCALE GENOMIC DNA]</scope>
    <source>
        <strain evidence="3 4">JCM 31225</strain>
    </source>
</reference>
<keyword evidence="1" id="KW-0732">Signal</keyword>
<feature type="domain" description="3-keto-alpha-glucoside-1,2-lyase/3-keto-2-hydroxy-glucal hydratase" evidence="2">
    <location>
        <begin position="943"/>
        <end position="1129"/>
    </location>
</feature>
<dbReference type="EMBL" id="WSQA01000015">
    <property type="protein sequence ID" value="MVZ63683.1"/>
    <property type="molecule type" value="Genomic_DNA"/>
</dbReference>
<proteinExistence type="predicted"/>
<dbReference type="InterPro" id="IPR004155">
    <property type="entry name" value="PBS_lyase_HEAT"/>
</dbReference>
<accession>A0A6N8L1T6</accession>
<dbReference type="Gene3D" id="1.25.10.10">
    <property type="entry name" value="Leucine-rich Repeat Variant"/>
    <property type="match status" value="1"/>
</dbReference>
<sequence>MKKVFNTITALLFIQVAAYAQQPANRTTATKIADVLAQQPAAEQGKFLSAMKELEGFTSEDVSALLLGLKPQGGPNANIEYATNSYAFYVMQPGFESQRATYVQGLLNALNNLKDANNKGYVLELLKFCAKNDAVAQVAPYLADEYLAEKAARVLNAIRTPEAAAALNSALSSSATEKTATAIVTALGDLESKDAEAKIIELIGTYPAENFQLASLTALSKIGGEKSAKVFLDKAQAVNYQYDKTNASSLAVDYAQQLAKSNESAASKFATTLFKNAGKAEASGIQVGALSVLTDINPAKQKKQLVKLAGSNDKVLRNVALQLLADEATAGDLIKLAGSLRKLDGDAQESVLNFLATEDATGSVQAIEKGFPKLKDEEAKIAAYNALSVLSKGNNVDFLIKQIPSASENELKTIKTLILSANDAGTIDVVNGAMANADAKTQLALLEVLATRMNPSSAAAVLPLTKSADAAVRSAAFKALPNVVNNSNFEEVINLVNDAEGQDLAYAQQAAILALQSSPDKEAKIQRLAANISRSAAPSAAKYFPIFAGVGGPDALKAVENYVGAAAPLKTAAVNALAQWNNTEALNSLIKLTRTENDPAIFNTAFNGLIRQLNASNYKPEQKTLILRDAFALAKDNKQKQAALSSMQATNTYQAMMFASKYMNDPALKGTAQNVAMNIAMDNKAYVGPEVRAILNQAAENLAGSESSYVREAIVRHLAEMPAEQGFVSIFNGKDLSGWKGLVENPIKRAAMSAAELAKKQAVADQKMRDSWQAIDGDLVFSGHGDNIATVKQYGDFEMLVDWKLDPKGKEPDAGVYLRGTPQVQIWDISRTNVGAQVGSGGLYNNTTNVKNPSKVADNALGEWNTFKIKMVGEKVWVWLNGELVVDNVTLENYWDRNQSIFPTEQLELQAHGSRVWYRDIFVKEIPRLEVYKLSDQEKKEGFNMLFDGTNLDQWTSTSAYEITKEGYIRSNPDAKYGKNLYTKKEYADFVYRFEFKLTPGANNGVGIRTPLDGDAAYNGMEIQVLDDGADVYKNLQVYQYHGSVYGIIPAKRGALKPVGEWNTEEIRIQGNKIKVTVNGIVTVDGDLKEATKNGPADHKNHPGLFNKSGHIGFLGHGTEVFFRNIRVKEL</sequence>
<dbReference type="InterPro" id="IPR010496">
    <property type="entry name" value="AL/BT2_dom"/>
</dbReference>
<dbReference type="SUPFAM" id="SSF48371">
    <property type="entry name" value="ARM repeat"/>
    <property type="match status" value="2"/>
</dbReference>
<dbReference type="SMART" id="SM00567">
    <property type="entry name" value="EZ_HEAT"/>
    <property type="match status" value="2"/>
</dbReference>
<gene>
    <name evidence="3" type="ORF">GQF63_16770</name>
</gene>
<evidence type="ECO:0000256" key="1">
    <source>
        <dbReference type="SAM" id="SignalP"/>
    </source>
</evidence>
<dbReference type="GO" id="GO:0016787">
    <property type="term" value="F:hydrolase activity"/>
    <property type="evidence" value="ECO:0007669"/>
    <property type="project" value="InterPro"/>
</dbReference>
<dbReference type="AlphaFoldDB" id="A0A6N8L1T6"/>
<feature type="chain" id="PRO_5026961896" evidence="1">
    <location>
        <begin position="21"/>
        <end position="1131"/>
    </location>
</feature>
<dbReference type="Proteomes" id="UP000435036">
    <property type="component" value="Unassembled WGS sequence"/>
</dbReference>
<name>A0A6N8L1T6_9SPHI</name>
<dbReference type="RefSeq" id="WP_160370403.1">
    <property type="nucleotide sequence ID" value="NZ_WSQA01000015.1"/>
</dbReference>
<dbReference type="InterPro" id="IPR011989">
    <property type="entry name" value="ARM-like"/>
</dbReference>
<dbReference type="InterPro" id="IPR016024">
    <property type="entry name" value="ARM-type_fold"/>
</dbReference>
<organism evidence="3 4">
    <name type="scientific">Sphingobacterium humi</name>
    <dbReference type="NCBI Taxonomy" id="1796905"/>
    <lineage>
        <taxon>Bacteria</taxon>
        <taxon>Pseudomonadati</taxon>
        <taxon>Bacteroidota</taxon>
        <taxon>Sphingobacteriia</taxon>
        <taxon>Sphingobacteriales</taxon>
        <taxon>Sphingobacteriaceae</taxon>
        <taxon>Sphingobacterium</taxon>
    </lineage>
</organism>
<keyword evidence="4" id="KW-1185">Reference proteome</keyword>
<evidence type="ECO:0000259" key="2">
    <source>
        <dbReference type="Pfam" id="PF06439"/>
    </source>
</evidence>
<dbReference type="Gene3D" id="2.60.120.560">
    <property type="entry name" value="Exo-inulinase, domain 1"/>
    <property type="match status" value="2"/>
</dbReference>
<evidence type="ECO:0000313" key="3">
    <source>
        <dbReference type="EMBL" id="MVZ63683.1"/>
    </source>
</evidence>
<protein>
    <submittedName>
        <fullName evidence="3">DUF1080 domain-containing protein</fullName>
    </submittedName>
</protein>
<feature type="signal peptide" evidence="1">
    <location>
        <begin position="1"/>
        <end position="20"/>
    </location>
</feature>